<dbReference type="HOGENOM" id="CLU_021467_2_1_5"/>
<dbReference type="GO" id="GO:0046872">
    <property type="term" value="F:metal ion binding"/>
    <property type="evidence" value="ECO:0007669"/>
    <property type="project" value="UniProtKB-KW"/>
</dbReference>
<dbReference type="GO" id="GO:0005737">
    <property type="term" value="C:cytoplasm"/>
    <property type="evidence" value="ECO:0007669"/>
    <property type="project" value="UniProtKB-SubCell"/>
</dbReference>
<evidence type="ECO:0000256" key="1">
    <source>
        <dbReference type="ARBA" id="ARBA00004496"/>
    </source>
</evidence>
<keyword evidence="6" id="KW-0479">Metal-binding</keyword>
<dbReference type="SUPFAM" id="SSF56112">
    <property type="entry name" value="Protein kinase-like (PK-like)"/>
    <property type="match status" value="1"/>
</dbReference>
<evidence type="ECO:0000256" key="6">
    <source>
        <dbReference type="ARBA" id="ARBA00022723"/>
    </source>
</evidence>
<evidence type="ECO:0000256" key="9">
    <source>
        <dbReference type="ARBA" id="ARBA00022842"/>
    </source>
</evidence>
<name>C4WKP0_9HYPH</name>
<comment type="caution">
    <text evidence="13">The sequence shown here is derived from an EMBL/GenBank/DDBJ whole genome shotgun (WGS) entry which is preliminary data.</text>
</comment>
<keyword evidence="7" id="KW-0547">Nucleotide-binding</keyword>
<dbReference type="Gene3D" id="3.90.550.10">
    <property type="entry name" value="Spore Coat Polysaccharide Biosynthesis Protein SpsA, Chain A"/>
    <property type="match status" value="1"/>
</dbReference>
<evidence type="ECO:0000259" key="11">
    <source>
        <dbReference type="Pfam" id="PF00483"/>
    </source>
</evidence>
<evidence type="ECO:0000313" key="14">
    <source>
        <dbReference type="Proteomes" id="UP000004386"/>
    </source>
</evidence>
<feature type="domain" description="Nucleotidyl transferase" evidence="11">
    <location>
        <begin position="521"/>
        <end position="662"/>
    </location>
</feature>
<evidence type="ECO:0000256" key="10">
    <source>
        <dbReference type="ARBA" id="ARBA00032441"/>
    </source>
</evidence>
<accession>C4WKP0</accession>
<dbReference type="Pfam" id="PF02367">
    <property type="entry name" value="TsaE"/>
    <property type="match status" value="1"/>
</dbReference>
<proteinExistence type="inferred from homology"/>
<evidence type="ECO:0000256" key="8">
    <source>
        <dbReference type="ARBA" id="ARBA00022840"/>
    </source>
</evidence>
<evidence type="ECO:0000256" key="4">
    <source>
        <dbReference type="ARBA" id="ARBA00022490"/>
    </source>
</evidence>
<dbReference type="PANTHER" id="PTHR33540">
    <property type="entry name" value="TRNA THREONYLCARBAMOYLADENOSINE BIOSYNTHESIS PROTEIN TSAE"/>
    <property type="match status" value="1"/>
</dbReference>
<gene>
    <name evidence="13" type="ORF">OINT_1002455</name>
</gene>
<dbReference type="Pfam" id="PF00483">
    <property type="entry name" value="NTP_transferase"/>
    <property type="match status" value="1"/>
</dbReference>
<dbReference type="EMBL" id="ACQA01000001">
    <property type="protein sequence ID" value="EEQ96978.1"/>
    <property type="molecule type" value="Genomic_DNA"/>
</dbReference>
<comment type="subcellular location">
    <subcellularLocation>
        <location evidence="1">Cytoplasm</location>
    </subcellularLocation>
</comment>
<dbReference type="AlphaFoldDB" id="C4WKP0"/>
<dbReference type="Gene3D" id="3.90.1200.10">
    <property type="match status" value="1"/>
</dbReference>
<evidence type="ECO:0000259" key="12">
    <source>
        <dbReference type="Pfam" id="PF01636"/>
    </source>
</evidence>
<dbReference type="InterPro" id="IPR027417">
    <property type="entry name" value="P-loop_NTPase"/>
</dbReference>
<feature type="domain" description="Aminoglycoside phosphotransferase" evidence="12">
    <location>
        <begin position="222"/>
        <end position="430"/>
    </location>
</feature>
<dbReference type="SUPFAM" id="SSF52540">
    <property type="entry name" value="P-loop containing nucleoside triphosphate hydrolases"/>
    <property type="match status" value="1"/>
</dbReference>
<sequence>MPMSASQSSISYFLPDETATQRFGEDFALALQKGDLVTLSGDLGAGKSSLARAIIRAIADDEGLDVPSPTFTLVQSYEALRIPVAHADLYRISHGEELDELGLPEFMEDGVVLAEWPEQGEGFLPEPSFAVTLSHEGAGRRIAVSGPAAAISRLERSRAIRAFLDGHGRSDATRRYFQGDAGPRRYELIASAADDVEVLMNAPAMPYDPPLRNGKSYRQLAHIAENIQAFVAIDGLLAKHGFRAPQMRAMDIDAGLLILENLGTEGVRAASGEPVAERYEAAGRFLAHLHGITWPDHAPVAGYPDHIIAGFDRDAMMIEVSLIGQWYAPRMMGRQLTEAEKQAFEAAWGRVIADIADVEKSLLLRDYHSPNLFWFPEAQGRDRIGVIDFQDAMIGPAAYDVASLALDARVTISPELEQAVVAAYCDERRALGHAFDEASFRKAYAAMGAQRNAKLLGLFVRLDERDGKPAYLEHLPRIHDYLGRVLKHPVMAPVAAWFEELGLMQQEEARAMRTPKMAPEKAMVLAAGLGKRMRPITETIPKPLVKVAGKPLIDWGLEAAAQAGIRTAVVNVHYLADQLEDHLRNRNDLEIVISDERDMLLDSAGGIVKALPILGTQPFFILNADTFWVGDEKAPNLTALTEAWDAERMDILLMTARLDQETGYEGKGDFVADDTGHLRRARDVSGEPVIYAGAGIIHPRIFNGAEPAVSSLNRYFDEAIAAGRLYGMPMTGHWLTVGTPDAIGEAEAALTAFA</sequence>
<comment type="similarity">
    <text evidence="2">Belongs to the TsaE family.</text>
</comment>
<dbReference type="InterPro" id="IPR011009">
    <property type="entry name" value="Kinase-like_dom_sf"/>
</dbReference>
<keyword evidence="5" id="KW-0819">tRNA processing</keyword>
<evidence type="ECO:0000256" key="7">
    <source>
        <dbReference type="ARBA" id="ARBA00022741"/>
    </source>
</evidence>
<keyword evidence="8" id="KW-0067">ATP-binding</keyword>
<evidence type="ECO:0000256" key="3">
    <source>
        <dbReference type="ARBA" id="ARBA00019010"/>
    </source>
</evidence>
<protein>
    <recommendedName>
        <fullName evidence="3">tRNA threonylcarbamoyladenosine biosynthesis protein TsaE</fullName>
    </recommendedName>
    <alternativeName>
        <fullName evidence="10">t(6)A37 threonylcarbamoyladenosine biosynthesis protein TsaE</fullName>
    </alternativeName>
</protein>
<dbReference type="GO" id="GO:0005524">
    <property type="term" value="F:ATP binding"/>
    <property type="evidence" value="ECO:0007669"/>
    <property type="project" value="UniProtKB-KW"/>
</dbReference>
<dbReference type="NCBIfam" id="TIGR00150">
    <property type="entry name" value="T6A_YjeE"/>
    <property type="match status" value="1"/>
</dbReference>
<evidence type="ECO:0000313" key="13">
    <source>
        <dbReference type="EMBL" id="EEQ96978.1"/>
    </source>
</evidence>
<dbReference type="Gene3D" id="3.30.200.20">
    <property type="entry name" value="Phosphorylase Kinase, domain 1"/>
    <property type="match status" value="1"/>
</dbReference>
<evidence type="ECO:0000256" key="5">
    <source>
        <dbReference type="ARBA" id="ARBA00022694"/>
    </source>
</evidence>
<keyword evidence="9" id="KW-0460">Magnesium</keyword>
<dbReference type="Gene3D" id="3.40.50.300">
    <property type="entry name" value="P-loop containing nucleotide triphosphate hydrolases"/>
    <property type="match status" value="1"/>
</dbReference>
<dbReference type="SUPFAM" id="SSF53448">
    <property type="entry name" value="Nucleotide-diphospho-sugar transferases"/>
    <property type="match status" value="1"/>
</dbReference>
<reference evidence="13 14" key="1">
    <citation type="submission" date="2009-05" db="EMBL/GenBank/DDBJ databases">
        <authorList>
            <person name="Setubal J.C."/>
            <person name="Boyle S."/>
            <person name="Crasta O.R."/>
            <person name="Gillespie J.J."/>
            <person name="Kenyon R.W."/>
            <person name="Lu J."/>
            <person name="Mane S."/>
            <person name="Nagrani S."/>
            <person name="Shallom J.M."/>
            <person name="Shallom S."/>
            <person name="Shukla M."/>
            <person name="Snyder E.E."/>
            <person name="Sobral B.W."/>
            <person name="Wattam A.R."/>
            <person name="Will R."/>
            <person name="Williams K."/>
            <person name="Yoo H."/>
            <person name="Munk C."/>
            <person name="Tapia R."/>
            <person name="Green L."/>
            <person name="Rogers Y."/>
            <person name="Detter J.C."/>
            <person name="Bruce D."/>
            <person name="Brettin T.S."/>
            <person name="Tsolis R."/>
        </authorList>
    </citation>
    <scope>NUCLEOTIDE SEQUENCE [LARGE SCALE GENOMIC DNA]</scope>
    <source>
        <strain evidence="13 14">LMG 3301</strain>
    </source>
</reference>
<dbReference type="PANTHER" id="PTHR33540:SF2">
    <property type="entry name" value="TRNA THREONYLCARBAMOYLADENOSINE BIOSYNTHESIS PROTEIN TSAE"/>
    <property type="match status" value="1"/>
</dbReference>
<dbReference type="GO" id="GO:0002949">
    <property type="term" value="P:tRNA threonylcarbamoyladenosine modification"/>
    <property type="evidence" value="ECO:0007669"/>
    <property type="project" value="InterPro"/>
</dbReference>
<dbReference type="InterPro" id="IPR003442">
    <property type="entry name" value="T6A_TsaE"/>
</dbReference>
<dbReference type="InterPro" id="IPR005835">
    <property type="entry name" value="NTP_transferase_dom"/>
</dbReference>
<dbReference type="InterPro" id="IPR029044">
    <property type="entry name" value="Nucleotide-diphossugar_trans"/>
</dbReference>
<dbReference type="CDD" id="cd06422">
    <property type="entry name" value="NTP_transferase_like_1"/>
    <property type="match status" value="1"/>
</dbReference>
<evidence type="ECO:0000256" key="2">
    <source>
        <dbReference type="ARBA" id="ARBA00007599"/>
    </source>
</evidence>
<dbReference type="Proteomes" id="UP000004386">
    <property type="component" value="Unassembled WGS sequence"/>
</dbReference>
<keyword evidence="4" id="KW-0963">Cytoplasm</keyword>
<organism evidence="13 14">
    <name type="scientific">Brucella intermedia LMG 3301</name>
    <dbReference type="NCBI Taxonomy" id="641118"/>
    <lineage>
        <taxon>Bacteria</taxon>
        <taxon>Pseudomonadati</taxon>
        <taxon>Pseudomonadota</taxon>
        <taxon>Alphaproteobacteria</taxon>
        <taxon>Hyphomicrobiales</taxon>
        <taxon>Brucellaceae</taxon>
        <taxon>Brucella/Ochrobactrum group</taxon>
        <taxon>Brucella</taxon>
    </lineage>
</organism>
<dbReference type="Pfam" id="PF01636">
    <property type="entry name" value="APH"/>
    <property type="match status" value="1"/>
</dbReference>
<dbReference type="InterPro" id="IPR002575">
    <property type="entry name" value="Aminoglycoside_PTrfase"/>
</dbReference>